<dbReference type="RefSeq" id="XP_026190765.1">
    <property type="nucleotide sequence ID" value="XM_026334980.1"/>
</dbReference>
<keyword evidence="2" id="KW-1185">Reference proteome</keyword>
<name>A0A6P6RUH7_9EIME</name>
<dbReference type="Proteomes" id="UP000515125">
    <property type="component" value="Unplaced"/>
</dbReference>
<dbReference type="GeneID" id="113146739"/>
<sequence length="128" mass="13719">MHTDGSPWGPPGDPSDGWRDMQEAFSSSSVEEARTAAEVKAAAAAAKPRLCFLACYLTQSPVIGLFSLSVPKCCFSQQQEQEEEAAALGLVLEDGRLQVLGFRDLNLLLEIQPEGRAVLNAAADKKAQ</sequence>
<organism evidence="2 3">
    <name type="scientific">Cyclospora cayetanensis</name>
    <dbReference type="NCBI Taxonomy" id="88456"/>
    <lineage>
        <taxon>Eukaryota</taxon>
        <taxon>Sar</taxon>
        <taxon>Alveolata</taxon>
        <taxon>Apicomplexa</taxon>
        <taxon>Conoidasida</taxon>
        <taxon>Coccidia</taxon>
        <taxon>Eucoccidiorida</taxon>
        <taxon>Eimeriorina</taxon>
        <taxon>Eimeriidae</taxon>
        <taxon>Cyclospora</taxon>
    </lineage>
</organism>
<protein>
    <submittedName>
        <fullName evidence="3">Uncharacterized protein LOC113146739</fullName>
    </submittedName>
</protein>
<accession>A0A6P6RUH7</accession>
<evidence type="ECO:0000313" key="3">
    <source>
        <dbReference type="RefSeq" id="XP_026190765.1"/>
    </source>
</evidence>
<dbReference type="OrthoDB" id="354616at2759"/>
<reference evidence="3" key="1">
    <citation type="submission" date="2025-08" db="UniProtKB">
        <authorList>
            <consortium name="RefSeq"/>
        </authorList>
    </citation>
    <scope>IDENTIFICATION</scope>
</reference>
<evidence type="ECO:0000256" key="1">
    <source>
        <dbReference type="SAM" id="MobiDB-lite"/>
    </source>
</evidence>
<gene>
    <name evidence="3" type="primary">LOC113146739</name>
</gene>
<dbReference type="AlphaFoldDB" id="A0A6P6RUH7"/>
<proteinExistence type="predicted"/>
<feature type="region of interest" description="Disordered" evidence="1">
    <location>
        <begin position="1"/>
        <end position="29"/>
    </location>
</feature>
<evidence type="ECO:0000313" key="2">
    <source>
        <dbReference type="Proteomes" id="UP000515125"/>
    </source>
</evidence>